<keyword evidence="4" id="KW-0804">Transcription</keyword>
<feature type="domain" description="TF-B3" evidence="7">
    <location>
        <begin position="91"/>
        <end position="170"/>
    </location>
</feature>
<organism evidence="8 9">
    <name type="scientific">Panicum virgatum</name>
    <name type="common">Blackwell switchgrass</name>
    <dbReference type="NCBI Taxonomy" id="38727"/>
    <lineage>
        <taxon>Eukaryota</taxon>
        <taxon>Viridiplantae</taxon>
        <taxon>Streptophyta</taxon>
        <taxon>Embryophyta</taxon>
        <taxon>Tracheophyta</taxon>
        <taxon>Spermatophyta</taxon>
        <taxon>Magnoliopsida</taxon>
        <taxon>Liliopsida</taxon>
        <taxon>Poales</taxon>
        <taxon>Poaceae</taxon>
        <taxon>PACMAD clade</taxon>
        <taxon>Panicoideae</taxon>
        <taxon>Panicodae</taxon>
        <taxon>Paniceae</taxon>
        <taxon>Panicinae</taxon>
        <taxon>Panicum</taxon>
        <taxon>Panicum sect. Hiantes</taxon>
    </lineage>
</organism>
<evidence type="ECO:0000313" key="8">
    <source>
        <dbReference type="EMBL" id="KAG2571288.1"/>
    </source>
</evidence>
<sequence>MLSKPHWHVVITRCKEKINQFNYQETPSASSIKRKSDNNMSSSKEQKDPKNPTTSLNKASSSNRRCIFEIGPLAWIRKEINIYTIQNIFSLPLVFCEAIGLRETCAITLRTSESSNATWLARIRSYKNCNHLGGSGWKRFCWENGIKEGDVCTFNVVETKLWHVVITRCEEKIDQFCIQQESTKTKKDMLNSEGQKGPKVSMVPLNKASYRTYSVFKIGPPAWIKKEINTSTIEHHLSLPLSFCKALGLREPCTVTLKTPTSSTSSWHAAGAIHKSQSSGWIRLEEVLL</sequence>
<keyword evidence="9" id="KW-1185">Reference proteome</keyword>
<keyword evidence="5" id="KW-0539">Nucleus</keyword>
<dbReference type="PROSITE" id="PS50863">
    <property type="entry name" value="B3"/>
    <property type="match status" value="1"/>
</dbReference>
<dbReference type="AlphaFoldDB" id="A0A8T0QDK8"/>
<dbReference type="PANTHER" id="PTHR31674">
    <property type="entry name" value="B3 DOMAIN-CONTAINING PROTEIN REM-LIKE 3-RELATED"/>
    <property type="match status" value="1"/>
</dbReference>
<comment type="caution">
    <text evidence="8">The sequence shown here is derived from an EMBL/GenBank/DDBJ whole genome shotgun (WGS) entry which is preliminary data.</text>
</comment>
<keyword evidence="3" id="KW-0238">DNA-binding</keyword>
<dbReference type="EMBL" id="CM029049">
    <property type="protein sequence ID" value="KAG2571285.1"/>
    <property type="molecule type" value="Genomic_DNA"/>
</dbReference>
<dbReference type="GO" id="GO:0003677">
    <property type="term" value="F:DNA binding"/>
    <property type="evidence" value="ECO:0007669"/>
    <property type="project" value="UniProtKB-KW"/>
</dbReference>
<evidence type="ECO:0000256" key="1">
    <source>
        <dbReference type="ARBA" id="ARBA00004123"/>
    </source>
</evidence>
<dbReference type="Proteomes" id="UP000823388">
    <property type="component" value="Chromosome 7K"/>
</dbReference>
<evidence type="ECO:0000259" key="7">
    <source>
        <dbReference type="PROSITE" id="PS50863"/>
    </source>
</evidence>
<gene>
    <name evidence="8" type="ORF">PVAP13_7KG172592</name>
</gene>
<comment type="subcellular location">
    <subcellularLocation>
        <location evidence="1">Nucleus</location>
    </subcellularLocation>
</comment>
<name>A0A8T0QDK8_PANVG</name>
<feature type="region of interest" description="Disordered" evidence="6">
    <location>
        <begin position="25"/>
        <end position="59"/>
    </location>
</feature>
<keyword evidence="2" id="KW-0805">Transcription regulation</keyword>
<dbReference type="InterPro" id="IPR039218">
    <property type="entry name" value="REM_fam"/>
</dbReference>
<evidence type="ECO:0000313" key="9">
    <source>
        <dbReference type="Proteomes" id="UP000823388"/>
    </source>
</evidence>
<dbReference type="Gene3D" id="2.40.330.10">
    <property type="entry name" value="DNA-binding pseudobarrel domain"/>
    <property type="match status" value="1"/>
</dbReference>
<reference evidence="8" key="1">
    <citation type="submission" date="2020-05" db="EMBL/GenBank/DDBJ databases">
        <title>WGS assembly of Panicum virgatum.</title>
        <authorList>
            <person name="Lovell J.T."/>
            <person name="Jenkins J."/>
            <person name="Shu S."/>
            <person name="Juenger T.E."/>
            <person name="Schmutz J."/>
        </authorList>
    </citation>
    <scope>NUCLEOTIDE SEQUENCE</scope>
    <source>
        <strain evidence="8">AP13</strain>
    </source>
</reference>
<dbReference type="EMBL" id="CM029049">
    <property type="protein sequence ID" value="KAG2571287.1"/>
    <property type="molecule type" value="Genomic_DNA"/>
</dbReference>
<protein>
    <recommendedName>
        <fullName evidence="7">TF-B3 domain-containing protein</fullName>
    </recommendedName>
</protein>
<dbReference type="Pfam" id="PF02362">
    <property type="entry name" value="B3"/>
    <property type="match status" value="1"/>
</dbReference>
<evidence type="ECO:0000256" key="2">
    <source>
        <dbReference type="ARBA" id="ARBA00023015"/>
    </source>
</evidence>
<dbReference type="SUPFAM" id="SSF101936">
    <property type="entry name" value="DNA-binding pseudobarrel domain"/>
    <property type="match status" value="1"/>
</dbReference>
<evidence type="ECO:0000256" key="5">
    <source>
        <dbReference type="ARBA" id="ARBA00023242"/>
    </source>
</evidence>
<evidence type="ECO:0000256" key="4">
    <source>
        <dbReference type="ARBA" id="ARBA00023163"/>
    </source>
</evidence>
<evidence type="ECO:0000256" key="6">
    <source>
        <dbReference type="SAM" id="MobiDB-lite"/>
    </source>
</evidence>
<dbReference type="GO" id="GO:0005634">
    <property type="term" value="C:nucleus"/>
    <property type="evidence" value="ECO:0007669"/>
    <property type="project" value="UniProtKB-SubCell"/>
</dbReference>
<proteinExistence type="predicted"/>
<dbReference type="SMART" id="SM01019">
    <property type="entry name" value="B3"/>
    <property type="match status" value="1"/>
</dbReference>
<dbReference type="InterPro" id="IPR003340">
    <property type="entry name" value="B3_DNA-bd"/>
</dbReference>
<dbReference type="CDD" id="cd10017">
    <property type="entry name" value="B3_DNA"/>
    <property type="match status" value="1"/>
</dbReference>
<accession>A0A8T0QDK8</accession>
<dbReference type="InterPro" id="IPR015300">
    <property type="entry name" value="DNA-bd_pseudobarrel_sf"/>
</dbReference>
<dbReference type="EMBL" id="CM029049">
    <property type="protein sequence ID" value="KAG2571288.1"/>
    <property type="molecule type" value="Genomic_DNA"/>
</dbReference>
<evidence type="ECO:0000256" key="3">
    <source>
        <dbReference type="ARBA" id="ARBA00023125"/>
    </source>
</evidence>
<dbReference type="PANTHER" id="PTHR31674:SF86">
    <property type="entry name" value="B3 DOMAIN-CONTAINING PROTEIN OS04G0347400-RELATED"/>
    <property type="match status" value="1"/>
</dbReference>